<reference evidence="1" key="1">
    <citation type="submission" date="2020-08" db="EMBL/GenBank/DDBJ databases">
        <title>Multicomponent nature underlies the extraordinary mechanical properties of spider dragline silk.</title>
        <authorList>
            <person name="Kono N."/>
            <person name="Nakamura H."/>
            <person name="Mori M."/>
            <person name="Yoshida Y."/>
            <person name="Ohtoshi R."/>
            <person name="Malay A.D."/>
            <person name="Moran D.A.P."/>
            <person name="Tomita M."/>
            <person name="Numata K."/>
            <person name="Arakawa K."/>
        </authorList>
    </citation>
    <scope>NUCLEOTIDE SEQUENCE</scope>
</reference>
<proteinExistence type="predicted"/>
<organism evidence="1 2">
    <name type="scientific">Trichonephila clavipes</name>
    <name type="common">Golden silk orbweaver</name>
    <name type="synonym">Nephila clavipes</name>
    <dbReference type="NCBI Taxonomy" id="2585209"/>
    <lineage>
        <taxon>Eukaryota</taxon>
        <taxon>Metazoa</taxon>
        <taxon>Ecdysozoa</taxon>
        <taxon>Arthropoda</taxon>
        <taxon>Chelicerata</taxon>
        <taxon>Arachnida</taxon>
        <taxon>Araneae</taxon>
        <taxon>Araneomorphae</taxon>
        <taxon>Entelegynae</taxon>
        <taxon>Araneoidea</taxon>
        <taxon>Nephilidae</taxon>
        <taxon>Trichonephila</taxon>
    </lineage>
</organism>
<accession>A0A8X6RAC1</accession>
<dbReference type="EMBL" id="BMAU01021062">
    <property type="protein sequence ID" value="GFX88837.1"/>
    <property type="molecule type" value="Genomic_DNA"/>
</dbReference>
<dbReference type="Proteomes" id="UP000887159">
    <property type="component" value="Unassembled WGS sequence"/>
</dbReference>
<comment type="caution">
    <text evidence="1">The sequence shown here is derived from an EMBL/GenBank/DDBJ whole genome shotgun (WGS) entry which is preliminary data.</text>
</comment>
<dbReference type="AlphaFoldDB" id="A0A8X6RAC1"/>
<protein>
    <submittedName>
        <fullName evidence="1">Uncharacterized protein</fullName>
    </submittedName>
</protein>
<evidence type="ECO:0000313" key="1">
    <source>
        <dbReference type="EMBL" id="GFX88837.1"/>
    </source>
</evidence>
<sequence length="146" mass="16283">MQSAPKTLQILTEAYRDDTLSCLYVFEWHKWFSGESDSVKDDEHAVRPRIGGRRLFASSYIGLVAGKRVLCIVKCCWGDPRRNSFKVAVGGEAADASTISNRNFKQSTLIFGGVLIGIASCLHRNQEFATAKTMKWTGSRNFDGKE</sequence>
<gene>
    <name evidence="1" type="ORF">TNCV_2575441</name>
</gene>
<evidence type="ECO:0000313" key="2">
    <source>
        <dbReference type="Proteomes" id="UP000887159"/>
    </source>
</evidence>
<keyword evidence="2" id="KW-1185">Reference proteome</keyword>
<name>A0A8X6RAC1_TRICX</name>